<feature type="transmembrane region" description="Helical" evidence="1">
    <location>
        <begin position="382"/>
        <end position="403"/>
    </location>
</feature>
<dbReference type="InterPro" id="IPR022227">
    <property type="entry name" value="DUF3754"/>
</dbReference>
<proteinExistence type="predicted"/>
<evidence type="ECO:0000313" key="2">
    <source>
        <dbReference type="EMBL" id="AGK56448.1"/>
    </source>
</evidence>
<dbReference type="PANTHER" id="PTHR33645">
    <property type="entry name" value="AMINOPEPTIDASE (DUF3754)"/>
    <property type="match status" value="1"/>
</dbReference>
<name>N0B0M3_9HYPH</name>
<dbReference type="HOGENOM" id="CLU_036797_0_0_5"/>
<keyword evidence="1" id="KW-1133">Transmembrane helix</keyword>
<dbReference type="STRING" id="670307.HYPDE_23813"/>
<protein>
    <recommendedName>
        <fullName evidence="4">DUF3754 domain-containing protein</fullName>
    </recommendedName>
</protein>
<dbReference type="Pfam" id="PF12576">
    <property type="entry name" value="DUF3754"/>
    <property type="match status" value="1"/>
</dbReference>
<organism evidence="2 3">
    <name type="scientific">Hyphomicrobium denitrificans 1NES1</name>
    <dbReference type="NCBI Taxonomy" id="670307"/>
    <lineage>
        <taxon>Bacteria</taxon>
        <taxon>Pseudomonadati</taxon>
        <taxon>Pseudomonadota</taxon>
        <taxon>Alphaproteobacteria</taxon>
        <taxon>Hyphomicrobiales</taxon>
        <taxon>Hyphomicrobiaceae</taxon>
        <taxon>Hyphomicrobium</taxon>
    </lineage>
</organism>
<gene>
    <name evidence="2" type="ORF">HYPDE_23813</name>
</gene>
<keyword evidence="1" id="KW-0472">Membrane</keyword>
<dbReference type="eggNOG" id="ENOG502Z7SK">
    <property type="taxonomic scope" value="Bacteria"/>
</dbReference>
<keyword evidence="1" id="KW-0812">Transmembrane</keyword>
<evidence type="ECO:0000313" key="3">
    <source>
        <dbReference type="Proteomes" id="UP000005952"/>
    </source>
</evidence>
<dbReference type="RefSeq" id="WP_015596486.1">
    <property type="nucleotide sequence ID" value="NC_021172.1"/>
</dbReference>
<evidence type="ECO:0008006" key="4">
    <source>
        <dbReference type="Google" id="ProtNLM"/>
    </source>
</evidence>
<reference evidence="2 3" key="1">
    <citation type="journal article" date="2013" name="Genome Announc.">
        <title>Genome sequences for three denitrifying bacterial strains isolated from a uranium- and nitrate-contaminated subsurface environment.</title>
        <authorList>
            <person name="Venkatramanan R."/>
            <person name="Prakash O."/>
            <person name="Woyke T."/>
            <person name="Chain P."/>
            <person name="Goodwin L.A."/>
            <person name="Watson D."/>
            <person name="Brooks S."/>
            <person name="Kostka J.E."/>
            <person name="Green S.J."/>
        </authorList>
    </citation>
    <scope>NUCLEOTIDE SEQUENCE [LARGE SCALE GENOMIC DNA]</scope>
    <source>
        <strain evidence="2 3">1NES1</strain>
    </source>
</reference>
<sequence>MSNAWARFDGVAKKLVQGGCRSSLRAEDLRPLDKLYRIAKTWDPARGRIASDKGNTTGVALMSADITNCRLYQKQGLFQRLYDLTDLDAKPAPVHEGQAAEPISDVLQPDEKRKRERFIPVTRFALLDRLTKPYLWPAGQAAEARRFFRYLDYWRQQQYFALLLDLEQTYETFSPDSDLLMTRSFSDEDREVLKHRVFEGVESLLQRANYERVDPTDVEMILTRDSHYGLDLTVDMKAFERIVIYYRGASNQKYERRNVRKFLRKEEFDVPIFQRLFIMFKLKPFETRVEEVMREKRCSRASAEKWVQRARHHMPPGISDKNIYLKLFKNIPRTDVEMIFPNTEVRFRSFDKLRLGVTAGSGLGMGAFGAAGKIALLASNPIAAVGALAGLSGIAFRQAMGFFNQKQRYMVVMAQNLYFHTMADNRGVILKIAARGAEEDVKEEMLLYSVLAKEKSTRADLPSIDLAIESYLMRTFGVKVDFEIDDALDRLIRDGIVIEKADGTLVALPPAQAAKHIDEKWDLLLDYLPDPIPAEGYEFEGRSMPPAV</sequence>
<keyword evidence="3" id="KW-1185">Reference proteome</keyword>
<accession>N0B0M3</accession>
<dbReference type="Proteomes" id="UP000005952">
    <property type="component" value="Chromosome"/>
</dbReference>
<dbReference type="AlphaFoldDB" id="N0B0M3"/>
<dbReference type="PANTHER" id="PTHR33645:SF11">
    <property type="entry name" value="AMINOPEPTIDASE (DUF3754)"/>
    <property type="match status" value="1"/>
</dbReference>
<dbReference type="EMBL" id="CP005587">
    <property type="protein sequence ID" value="AGK56448.1"/>
    <property type="molecule type" value="Genomic_DNA"/>
</dbReference>
<dbReference type="KEGG" id="hdt:HYPDE_23813"/>
<evidence type="ECO:0000256" key="1">
    <source>
        <dbReference type="SAM" id="Phobius"/>
    </source>
</evidence>